<dbReference type="GO" id="GO:0071555">
    <property type="term" value="P:cell wall organization"/>
    <property type="evidence" value="ECO:0007669"/>
    <property type="project" value="UniProtKB-KW"/>
</dbReference>
<dbReference type="RefSeq" id="WP_227614447.1">
    <property type="nucleotide sequence ID" value="NZ_JAJEPR010000004.1"/>
</dbReference>
<evidence type="ECO:0000256" key="10">
    <source>
        <dbReference type="SAM" id="MobiDB-lite"/>
    </source>
</evidence>
<evidence type="ECO:0000256" key="7">
    <source>
        <dbReference type="PIRSR" id="PIRSR618044-1"/>
    </source>
</evidence>
<evidence type="ECO:0000256" key="6">
    <source>
        <dbReference type="ARBA" id="ARBA00023316"/>
    </source>
</evidence>
<reference evidence="13 14" key="1">
    <citation type="submission" date="2021-10" db="EMBL/GenBank/DDBJ databases">
        <title>Anaerobic single-cell dispensing facilitates the cultivation of human gut bacteria.</title>
        <authorList>
            <person name="Afrizal A."/>
        </authorList>
    </citation>
    <scope>NUCLEOTIDE SEQUENCE [LARGE SCALE GENOMIC DNA]</scope>
    <source>
        <strain evidence="13 14">CLA-AA-H277</strain>
    </source>
</reference>
<protein>
    <submittedName>
        <fullName evidence="13">Serine hydrolase</fullName>
    </submittedName>
</protein>
<dbReference type="PRINTS" id="PR00725">
    <property type="entry name" value="DADACBPTASE1"/>
</dbReference>
<feature type="binding site" evidence="8">
    <location>
        <position position="310"/>
    </location>
    <ligand>
        <name>substrate</name>
    </ligand>
</feature>
<dbReference type="GO" id="GO:0009002">
    <property type="term" value="F:serine-type D-Ala-D-Ala carboxypeptidase activity"/>
    <property type="evidence" value="ECO:0007669"/>
    <property type="project" value="InterPro"/>
</dbReference>
<keyword evidence="2" id="KW-0732">Signal</keyword>
<dbReference type="Proteomes" id="UP001197875">
    <property type="component" value="Unassembled WGS sequence"/>
</dbReference>
<proteinExistence type="inferred from homology"/>
<keyword evidence="3 13" id="KW-0378">Hydrolase</keyword>
<organism evidence="13 14">
    <name type="scientific">Fusicatenibacter faecihominis</name>
    <dbReference type="NCBI Taxonomy" id="2881276"/>
    <lineage>
        <taxon>Bacteria</taxon>
        <taxon>Bacillati</taxon>
        <taxon>Bacillota</taxon>
        <taxon>Clostridia</taxon>
        <taxon>Lachnospirales</taxon>
        <taxon>Lachnospiraceae</taxon>
        <taxon>Fusicatenibacter</taxon>
    </lineage>
</organism>
<dbReference type="SUPFAM" id="SSF56601">
    <property type="entry name" value="beta-lactamase/transpeptidase-like"/>
    <property type="match status" value="1"/>
</dbReference>
<feature type="active site" description="Acyl-ester intermediate" evidence="7">
    <location>
        <position position="137"/>
    </location>
</feature>
<evidence type="ECO:0000256" key="11">
    <source>
        <dbReference type="SAM" id="Phobius"/>
    </source>
</evidence>
<dbReference type="PANTHER" id="PTHR21581">
    <property type="entry name" value="D-ALANYL-D-ALANINE CARBOXYPEPTIDASE"/>
    <property type="match status" value="1"/>
</dbReference>
<evidence type="ECO:0000313" key="14">
    <source>
        <dbReference type="Proteomes" id="UP001197875"/>
    </source>
</evidence>
<keyword evidence="11" id="KW-0472">Membrane</keyword>
<feature type="region of interest" description="Disordered" evidence="10">
    <location>
        <begin position="1"/>
        <end position="20"/>
    </location>
</feature>
<evidence type="ECO:0000259" key="12">
    <source>
        <dbReference type="Pfam" id="PF00768"/>
    </source>
</evidence>
<comment type="similarity">
    <text evidence="1 9">Belongs to the peptidase S11 family.</text>
</comment>
<dbReference type="EMBL" id="JAJEPR010000004">
    <property type="protein sequence ID" value="MCC2189003.1"/>
    <property type="molecule type" value="Genomic_DNA"/>
</dbReference>
<dbReference type="AlphaFoldDB" id="A0AAE3DR71"/>
<evidence type="ECO:0000256" key="2">
    <source>
        <dbReference type="ARBA" id="ARBA00022729"/>
    </source>
</evidence>
<dbReference type="InterPro" id="IPR012338">
    <property type="entry name" value="Beta-lactam/transpept-like"/>
</dbReference>
<keyword evidence="4" id="KW-0133">Cell shape</keyword>
<feature type="domain" description="Peptidase S11 D-alanyl-D-alanine carboxypeptidase A N-terminal" evidence="12">
    <location>
        <begin position="107"/>
        <end position="340"/>
    </location>
</feature>
<keyword evidence="5" id="KW-0573">Peptidoglycan synthesis</keyword>
<comment type="caution">
    <text evidence="13">The sequence shown here is derived from an EMBL/GenBank/DDBJ whole genome shotgun (WGS) entry which is preliminary data.</text>
</comment>
<keyword evidence="11" id="KW-1133">Transmembrane helix</keyword>
<dbReference type="GO" id="GO:0009252">
    <property type="term" value="P:peptidoglycan biosynthetic process"/>
    <property type="evidence" value="ECO:0007669"/>
    <property type="project" value="UniProtKB-KW"/>
</dbReference>
<feature type="active site" evidence="7">
    <location>
        <position position="194"/>
    </location>
</feature>
<dbReference type="GO" id="GO:0006508">
    <property type="term" value="P:proteolysis"/>
    <property type="evidence" value="ECO:0007669"/>
    <property type="project" value="InterPro"/>
</dbReference>
<dbReference type="PANTHER" id="PTHR21581:SF33">
    <property type="entry name" value="D-ALANYL-D-ALANINE CARBOXYPEPTIDASE DACB"/>
    <property type="match status" value="1"/>
</dbReference>
<evidence type="ECO:0000256" key="3">
    <source>
        <dbReference type="ARBA" id="ARBA00022801"/>
    </source>
</evidence>
<keyword evidence="14" id="KW-1185">Reference proteome</keyword>
<keyword evidence="6" id="KW-0961">Cell wall biogenesis/degradation</keyword>
<dbReference type="InterPro" id="IPR001967">
    <property type="entry name" value="Peptidase_S11_N"/>
</dbReference>
<dbReference type="Pfam" id="PF00768">
    <property type="entry name" value="Peptidase_S11"/>
    <property type="match status" value="1"/>
</dbReference>
<evidence type="ECO:0000256" key="4">
    <source>
        <dbReference type="ARBA" id="ARBA00022960"/>
    </source>
</evidence>
<feature type="transmembrane region" description="Helical" evidence="11">
    <location>
        <begin position="32"/>
        <end position="52"/>
    </location>
</feature>
<feature type="active site" description="Proton acceptor" evidence="7">
    <location>
        <position position="140"/>
    </location>
</feature>
<evidence type="ECO:0000256" key="1">
    <source>
        <dbReference type="ARBA" id="ARBA00007164"/>
    </source>
</evidence>
<dbReference type="Gene3D" id="3.40.710.10">
    <property type="entry name" value="DD-peptidase/beta-lactamase superfamily"/>
    <property type="match status" value="1"/>
</dbReference>
<sequence>MRCTNKNEKTIPRERRSTYQREISRRRRQRRLIIRFVSLLVILVLLLGGLGYEFLLKSHEIELVKAYDKTDSTFGLTTVSFDGDFSTSFASDLCVAPQEDVVLSDFSVEAVSAAIFSEADHQTVYAKAVHERRYPASLTKIMTCLVALKNGNLDEMVTVGDECRDIDVGSSVCEIQPGDVLSLRELLLGLMINSGNDAAMTIAKNVGGSVENFVAMMNEQAAEIGAVNTHFMNPHGLQDENHYTTVYDMYLIFHEALKNDDFRDIISRHSYYASFNTTTGEERNITWESTNHYFINQAVPPKDVEVVGGKTGTTSEAGACLVLLSKNKYGNPYVTVIMKEPDKDSLYQEMNQLLGKINEK</sequence>
<evidence type="ECO:0000313" key="13">
    <source>
        <dbReference type="EMBL" id="MCC2189003.1"/>
    </source>
</evidence>
<evidence type="ECO:0000256" key="9">
    <source>
        <dbReference type="RuleBase" id="RU004016"/>
    </source>
</evidence>
<dbReference type="InterPro" id="IPR018044">
    <property type="entry name" value="Peptidase_S11"/>
</dbReference>
<dbReference type="GO" id="GO:0008360">
    <property type="term" value="P:regulation of cell shape"/>
    <property type="evidence" value="ECO:0007669"/>
    <property type="project" value="UniProtKB-KW"/>
</dbReference>
<accession>A0AAE3DR71</accession>
<evidence type="ECO:0000256" key="5">
    <source>
        <dbReference type="ARBA" id="ARBA00022984"/>
    </source>
</evidence>
<keyword evidence="11" id="KW-0812">Transmembrane</keyword>
<name>A0AAE3DR71_9FIRM</name>
<evidence type="ECO:0000256" key="8">
    <source>
        <dbReference type="PIRSR" id="PIRSR618044-2"/>
    </source>
</evidence>
<gene>
    <name evidence="13" type="ORF">LKD71_04040</name>
</gene>